<name>A0A0F9PFJ8_9ZZZZ</name>
<dbReference type="EMBL" id="LAZR01002525">
    <property type="protein sequence ID" value="KKN28914.1"/>
    <property type="molecule type" value="Genomic_DNA"/>
</dbReference>
<gene>
    <name evidence="1" type="ORF">LCGC14_0849350</name>
</gene>
<evidence type="ECO:0000313" key="1">
    <source>
        <dbReference type="EMBL" id="KKN28914.1"/>
    </source>
</evidence>
<reference evidence="1" key="1">
    <citation type="journal article" date="2015" name="Nature">
        <title>Complex archaea that bridge the gap between prokaryotes and eukaryotes.</title>
        <authorList>
            <person name="Spang A."/>
            <person name="Saw J.H."/>
            <person name="Jorgensen S.L."/>
            <person name="Zaremba-Niedzwiedzka K."/>
            <person name="Martijn J."/>
            <person name="Lind A.E."/>
            <person name="van Eijk R."/>
            <person name="Schleper C."/>
            <person name="Guy L."/>
            <person name="Ettema T.J."/>
        </authorList>
    </citation>
    <scope>NUCLEOTIDE SEQUENCE</scope>
</reference>
<dbReference type="AlphaFoldDB" id="A0A0F9PFJ8"/>
<organism evidence="1">
    <name type="scientific">marine sediment metagenome</name>
    <dbReference type="NCBI Taxonomy" id="412755"/>
    <lineage>
        <taxon>unclassified sequences</taxon>
        <taxon>metagenomes</taxon>
        <taxon>ecological metagenomes</taxon>
    </lineage>
</organism>
<accession>A0A0F9PFJ8</accession>
<sequence>MILRSLALAGGGIVISPSSVQVLNVRVGNPCWAGVRFNALGTELSNTPVNSFTVSRGDWLDRGDSTGVWIERTINSGPGFNITDPGAGRHQLSTNREFNQQQVPLGTRVTNVTFDFWDAASGGNLLDSVTYNVTAENSL</sequence>
<comment type="caution">
    <text evidence="1">The sequence shown here is derived from an EMBL/GenBank/DDBJ whole genome shotgun (WGS) entry which is preliminary data.</text>
</comment>
<protein>
    <submittedName>
        <fullName evidence="1">Uncharacterized protein</fullName>
    </submittedName>
</protein>
<proteinExistence type="predicted"/>